<comment type="caution">
    <text evidence="1">The sequence shown here is derived from an EMBL/GenBank/DDBJ whole genome shotgun (WGS) entry which is preliminary data.</text>
</comment>
<reference evidence="1" key="1">
    <citation type="submission" date="2023-12" db="EMBL/GenBank/DDBJ databases">
        <title>Genome assembly of Anisodus tanguticus.</title>
        <authorList>
            <person name="Wang Y.-J."/>
        </authorList>
    </citation>
    <scope>NUCLEOTIDE SEQUENCE</scope>
    <source>
        <strain evidence="1">KB-2021</strain>
        <tissue evidence="1">Leaf</tissue>
    </source>
</reference>
<dbReference type="EMBL" id="JAVYJV010000016">
    <property type="protein sequence ID" value="KAK4351334.1"/>
    <property type="molecule type" value="Genomic_DNA"/>
</dbReference>
<dbReference type="AlphaFoldDB" id="A0AAE1RHK3"/>
<name>A0AAE1RHK3_9SOLA</name>
<organism evidence="1 2">
    <name type="scientific">Anisodus tanguticus</name>
    <dbReference type="NCBI Taxonomy" id="243964"/>
    <lineage>
        <taxon>Eukaryota</taxon>
        <taxon>Viridiplantae</taxon>
        <taxon>Streptophyta</taxon>
        <taxon>Embryophyta</taxon>
        <taxon>Tracheophyta</taxon>
        <taxon>Spermatophyta</taxon>
        <taxon>Magnoliopsida</taxon>
        <taxon>eudicotyledons</taxon>
        <taxon>Gunneridae</taxon>
        <taxon>Pentapetalae</taxon>
        <taxon>asterids</taxon>
        <taxon>lamiids</taxon>
        <taxon>Solanales</taxon>
        <taxon>Solanaceae</taxon>
        <taxon>Solanoideae</taxon>
        <taxon>Hyoscyameae</taxon>
        <taxon>Anisodus</taxon>
    </lineage>
</organism>
<accession>A0AAE1RHK3</accession>
<keyword evidence="2" id="KW-1185">Reference proteome</keyword>
<dbReference type="Proteomes" id="UP001291623">
    <property type="component" value="Unassembled WGS sequence"/>
</dbReference>
<evidence type="ECO:0000313" key="1">
    <source>
        <dbReference type="EMBL" id="KAK4351334.1"/>
    </source>
</evidence>
<evidence type="ECO:0000313" key="2">
    <source>
        <dbReference type="Proteomes" id="UP001291623"/>
    </source>
</evidence>
<proteinExistence type="predicted"/>
<gene>
    <name evidence="1" type="ORF">RND71_030647</name>
</gene>
<sequence length="140" mass="16363">MDEQSPDEVEIEHGINNDMLHHTSGSLDYWAEQSSYKHEIRYGDKIDDMPHQTGGYLGLHFCCKKWVHLSHFNTSIFNVNPPISHLRQPNSKNHPQHLTKMNLDAQDDHINLKVKGQYKMRCFLDQERHAIQDTLECLLS</sequence>
<protein>
    <submittedName>
        <fullName evidence="1">Uncharacterized protein</fullName>
    </submittedName>
</protein>